<reference evidence="7" key="1">
    <citation type="submission" date="2021-03" db="EMBL/GenBank/DDBJ databases">
        <authorList>
            <person name="Tran Van P."/>
        </authorList>
    </citation>
    <scope>NUCLEOTIDE SEQUENCE</scope>
</reference>
<evidence type="ECO:0000256" key="3">
    <source>
        <dbReference type="ARBA" id="ARBA00022552"/>
    </source>
</evidence>
<feature type="region of interest" description="Disordered" evidence="6">
    <location>
        <begin position="111"/>
        <end position="147"/>
    </location>
</feature>
<protein>
    <recommendedName>
        <fullName evidence="5">Nucleolar protein 10</fullName>
    </recommendedName>
</protein>
<accession>A0ABN7NXU6</accession>
<organism evidence="7 8">
    <name type="scientific">Timema podura</name>
    <name type="common">Walking stick</name>
    <dbReference type="NCBI Taxonomy" id="61482"/>
    <lineage>
        <taxon>Eukaryota</taxon>
        <taxon>Metazoa</taxon>
        <taxon>Ecdysozoa</taxon>
        <taxon>Arthropoda</taxon>
        <taxon>Hexapoda</taxon>
        <taxon>Insecta</taxon>
        <taxon>Pterygota</taxon>
        <taxon>Neoptera</taxon>
        <taxon>Polyneoptera</taxon>
        <taxon>Phasmatodea</taxon>
        <taxon>Timematodea</taxon>
        <taxon>Timematoidea</taxon>
        <taxon>Timematidae</taxon>
        <taxon>Timema</taxon>
    </lineage>
</organism>
<gene>
    <name evidence="7" type="ORF">TPAB3V08_LOCUS4926</name>
</gene>
<keyword evidence="3" id="KW-0698">rRNA processing</keyword>
<evidence type="ECO:0000256" key="1">
    <source>
        <dbReference type="ARBA" id="ARBA00009462"/>
    </source>
</evidence>
<sequence length="216" mass="24515">MMIVTGPTERHAQSDSQRCQDHTHTPGLSAPETVEHMEFACQFPDSIEGEREGAAKDSLAGIDTVLLHQEHYKYHEGYMFMFFKLKNDTWRWESNPGPCPVSRPRMILTMNDTQEDGGNEAAARKRPTESMTMPSSTPTSSKQRSIHEGGNTIDWIANERKGLKSQSEVRKVDPDGQPTKSAHPARFSPEDKYSRQRITIKKRFNLLLTQQPAPVY</sequence>
<evidence type="ECO:0000256" key="6">
    <source>
        <dbReference type="SAM" id="MobiDB-lite"/>
    </source>
</evidence>
<keyword evidence="4" id="KW-0687">Ribonucleoprotein</keyword>
<evidence type="ECO:0000313" key="7">
    <source>
        <dbReference type="EMBL" id="CAG2057951.1"/>
    </source>
</evidence>
<dbReference type="PANTHER" id="PTHR13305:SF0">
    <property type="entry name" value="H_ACA RIBONUCLEOPROTEIN COMPLEX SUBUNIT 3"/>
    <property type="match status" value="1"/>
</dbReference>
<evidence type="ECO:0000256" key="4">
    <source>
        <dbReference type="ARBA" id="ARBA00023274"/>
    </source>
</evidence>
<evidence type="ECO:0000256" key="5">
    <source>
        <dbReference type="ARBA" id="ARBA00030185"/>
    </source>
</evidence>
<dbReference type="Gene3D" id="2.20.28.40">
    <property type="entry name" value="H/ACA ribonucleoprotein complex, subunit Nop10"/>
    <property type="match status" value="1"/>
</dbReference>
<feature type="region of interest" description="Disordered" evidence="6">
    <location>
        <begin position="1"/>
        <end position="29"/>
    </location>
</feature>
<dbReference type="Pfam" id="PF04135">
    <property type="entry name" value="Nop10p"/>
    <property type="match status" value="1"/>
</dbReference>
<feature type="region of interest" description="Disordered" evidence="6">
    <location>
        <begin position="161"/>
        <end position="196"/>
    </location>
</feature>
<feature type="compositionally biased region" description="Low complexity" evidence="6">
    <location>
        <begin position="129"/>
        <end position="141"/>
    </location>
</feature>
<dbReference type="InterPro" id="IPR036756">
    <property type="entry name" value="H/ACA_rnp_Nop10_sf"/>
</dbReference>
<comment type="similarity">
    <text evidence="1">Belongs to the NOP10 family.</text>
</comment>
<feature type="compositionally biased region" description="Basic and acidic residues" evidence="6">
    <location>
        <begin position="8"/>
        <end position="24"/>
    </location>
</feature>
<dbReference type="Proteomes" id="UP001153148">
    <property type="component" value="Unassembled WGS sequence"/>
</dbReference>
<evidence type="ECO:0000256" key="2">
    <source>
        <dbReference type="ARBA" id="ARBA00022517"/>
    </source>
</evidence>
<comment type="caution">
    <text evidence="7">The sequence shown here is derived from an EMBL/GenBank/DDBJ whole genome shotgun (WGS) entry which is preliminary data.</text>
</comment>
<evidence type="ECO:0000313" key="8">
    <source>
        <dbReference type="Proteomes" id="UP001153148"/>
    </source>
</evidence>
<name>A0ABN7NXU6_TIMPD</name>
<dbReference type="EMBL" id="CAJPIN010006352">
    <property type="protein sequence ID" value="CAG2057951.1"/>
    <property type="molecule type" value="Genomic_DNA"/>
</dbReference>
<dbReference type="PANTHER" id="PTHR13305">
    <property type="entry name" value="RIBOSOME BIOGENESIS PROTEIN NOP10"/>
    <property type="match status" value="1"/>
</dbReference>
<proteinExistence type="inferred from homology"/>
<dbReference type="SUPFAM" id="SSF144210">
    <property type="entry name" value="Nop10-like SnoRNP"/>
    <property type="match status" value="1"/>
</dbReference>
<keyword evidence="8" id="KW-1185">Reference proteome</keyword>
<dbReference type="InterPro" id="IPR007264">
    <property type="entry name" value="H/ACA_rnp_Nop10"/>
</dbReference>
<keyword evidence="2" id="KW-0690">Ribosome biogenesis</keyword>
<feature type="compositionally biased region" description="Basic and acidic residues" evidence="6">
    <location>
        <begin position="161"/>
        <end position="174"/>
    </location>
</feature>